<sequence>MLIMDDGCVSTDQADLEQARADYAVCLRTLKKATVAAYRFVQDEDLSSGQVARAIGVAPATYRRLISDGDVVGWKPPSQRLCDVVDRFVAERFTVNFELGVRRRELEQARKTLNAAELAYQAVSDKRDLREARSDAHGAPLIAYLRALTTALAATSPWLPFTDMATGFQGRKVTVSTDPPESAGSAEVYDDSSPTLRGDVAWQQAVATVPVVVVLADAGFGKTWQLRRHARSIGEDGLVALERGDDPLRVTIPLFVHAAELARRWRTSANPTDAVLAAAAAEIRAIGRASTTSERELLRDRIDGNGPAVVLIDAYDEIFEDTDRSAFRQAVQWLHIQAGPRLQVVLSARRAGYDDPFDHRNDAPAPRYMMLGLLEESQVRQLWSSWFEVRGRSVPRARLEPAITPVSPLRRFVQVPLIAAFCAWVAETEVVAPTRAGLYRQVVDRFIAQAWKVDASYPATGVQRQDGARRAAHLASLGSLAWAMATGVGWRDAVQVEVCDAVLAREGPQPFPGRSYAWAPIREIGILVQPGTSSSQPLGDGPVTWVHRSVHEYLAATRLIGMTIEDVAAIKQRCWFHPAWANVLDFAIGLEADGGEPADTAVVTEIVHEAAVSDGDGLGWFASVLAAASGGLPPDQASREDVIDRIWRLWSGGLMTSVHLARVLALVPEADEQRIVNTLLDSLAGTGARQEVWDSIAWCGPVGRGTLAELVRESPDGAGTTRALHNVDPPRALAALSERIRRDLPLHSADNSVLKEVGTADVELLRQRYLDDTTSAQRAESYASTRSAAARAVFTSPGLLKSDDARVRAVAAHGLGIWYRNDIDREGFDSLLDLAVDDPDPQLRLQVRSILQTIAMSVPWVEELIGGAFAALYADRSQPDIQDLETLAENLMTNGPAFSKALTMILVEPRLLTGPVVPAIQHVTARALIGELDVIATRDILTIGGPLIIGLAADRIRRDDIHAAAAAQIAVGLCFAAKDDAEVYSAVVEAAGKHSHLLLEAALRVHSGRAEARLAILLDAMVRLERRNPQAIRVWTAAVRALLLELDYDARHQFQARCIEATNHVIGMQ</sequence>
<organism evidence="1 2">
    <name type="scientific">Skermania pinensis</name>
    <dbReference type="NCBI Taxonomy" id="39122"/>
    <lineage>
        <taxon>Bacteria</taxon>
        <taxon>Bacillati</taxon>
        <taxon>Actinomycetota</taxon>
        <taxon>Actinomycetes</taxon>
        <taxon>Mycobacteriales</taxon>
        <taxon>Gordoniaceae</taxon>
        <taxon>Skermania</taxon>
    </lineage>
</organism>
<evidence type="ECO:0000313" key="1">
    <source>
        <dbReference type="EMBL" id="QXQ14975.1"/>
    </source>
</evidence>
<dbReference type="RefSeq" id="WP_157079755.1">
    <property type="nucleotide sequence ID" value="NZ_CBCRUZ010000009.1"/>
</dbReference>
<gene>
    <name evidence="1" type="ORF">KV203_06320</name>
</gene>
<keyword evidence="2" id="KW-1185">Reference proteome</keyword>
<reference evidence="1" key="1">
    <citation type="submission" date="2021-07" db="EMBL/GenBank/DDBJ databases">
        <title>Candidatus Kaistella beijingensis sp. nov. isolated from a municipal wastewater treatment plant is involved in sludge foaming.</title>
        <authorList>
            <person name="Song Y."/>
            <person name="Liu S.-J."/>
        </authorList>
    </citation>
    <scope>NUCLEOTIDE SEQUENCE</scope>
    <source>
        <strain evidence="1">DSM 43998</strain>
    </source>
</reference>
<protein>
    <recommendedName>
        <fullName evidence="3">NACHT domain-containing protein</fullName>
    </recommendedName>
</protein>
<dbReference type="Proteomes" id="UP000887023">
    <property type="component" value="Chromosome"/>
</dbReference>
<name>A0ABX8SED5_9ACTN</name>
<proteinExistence type="predicted"/>
<dbReference type="EMBL" id="CP079105">
    <property type="protein sequence ID" value="QXQ14975.1"/>
    <property type="molecule type" value="Genomic_DNA"/>
</dbReference>
<evidence type="ECO:0008006" key="3">
    <source>
        <dbReference type="Google" id="ProtNLM"/>
    </source>
</evidence>
<accession>A0ABX8SED5</accession>
<evidence type="ECO:0000313" key="2">
    <source>
        <dbReference type="Proteomes" id="UP000887023"/>
    </source>
</evidence>